<evidence type="ECO:0000259" key="3">
    <source>
        <dbReference type="Pfam" id="PF12927"/>
    </source>
</evidence>
<dbReference type="GO" id="GO:0003714">
    <property type="term" value="F:transcription corepressor activity"/>
    <property type="evidence" value="ECO:0007669"/>
    <property type="project" value="TreeGrafter"/>
</dbReference>
<feature type="coiled-coil region" evidence="1">
    <location>
        <begin position="98"/>
        <end position="125"/>
    </location>
</feature>
<dbReference type="InterPro" id="IPR024325">
    <property type="entry name" value="DUF3835"/>
</dbReference>
<evidence type="ECO:0000313" key="4">
    <source>
        <dbReference type="EMBL" id="KEY65163.1"/>
    </source>
</evidence>
<dbReference type="InterPro" id="IPR039553">
    <property type="entry name" value="Prefoldin-like"/>
</dbReference>
<dbReference type="AlphaFoldDB" id="A0A084AIN4"/>
<dbReference type="PANTHER" id="PTHR15111">
    <property type="entry name" value="RNA POLYMERASE II SUBUNIT 5-MEDIATING PROTEIN NNX3"/>
    <property type="match status" value="1"/>
</dbReference>
<feature type="compositionally biased region" description="Low complexity" evidence="2">
    <location>
        <begin position="185"/>
        <end position="199"/>
    </location>
</feature>
<keyword evidence="5" id="KW-1185">Reference proteome</keyword>
<dbReference type="Proteomes" id="UP000028045">
    <property type="component" value="Unassembled WGS sequence"/>
</dbReference>
<evidence type="ECO:0000256" key="1">
    <source>
        <dbReference type="SAM" id="Coils"/>
    </source>
</evidence>
<feature type="region of interest" description="Disordered" evidence="2">
    <location>
        <begin position="180"/>
        <end position="268"/>
    </location>
</feature>
<feature type="compositionally biased region" description="Acidic residues" evidence="2">
    <location>
        <begin position="571"/>
        <end position="581"/>
    </location>
</feature>
<dbReference type="PANTHER" id="PTHR15111:SF0">
    <property type="entry name" value="UNCONVENTIONAL PREFOLDIN RPB5 INTERACTOR 1"/>
    <property type="match status" value="1"/>
</dbReference>
<dbReference type="OrthoDB" id="21413at2759"/>
<feature type="compositionally biased region" description="Acidic residues" evidence="2">
    <location>
        <begin position="306"/>
        <end position="332"/>
    </location>
</feature>
<dbReference type="GO" id="GO:0019212">
    <property type="term" value="F:phosphatase inhibitor activity"/>
    <property type="evidence" value="ECO:0007669"/>
    <property type="project" value="TreeGrafter"/>
</dbReference>
<proteinExistence type="predicted"/>
<feature type="region of interest" description="Disordered" evidence="2">
    <location>
        <begin position="306"/>
        <end position="338"/>
    </location>
</feature>
<dbReference type="SUPFAM" id="SSF46579">
    <property type="entry name" value="Prefoldin"/>
    <property type="match status" value="1"/>
</dbReference>
<dbReference type="GO" id="GO:0000122">
    <property type="term" value="P:negative regulation of transcription by RNA polymerase II"/>
    <property type="evidence" value="ECO:0007669"/>
    <property type="project" value="TreeGrafter"/>
</dbReference>
<feature type="region of interest" description="Disordered" evidence="2">
    <location>
        <begin position="562"/>
        <end position="597"/>
    </location>
</feature>
<dbReference type="EMBL" id="KL648713">
    <property type="protein sequence ID" value="KEY65163.1"/>
    <property type="molecule type" value="Genomic_DNA"/>
</dbReference>
<dbReference type="HOGENOM" id="CLU_030204_0_0_1"/>
<name>A0A084AIN4_STACB</name>
<evidence type="ECO:0000256" key="2">
    <source>
        <dbReference type="SAM" id="MobiDB-lite"/>
    </source>
</evidence>
<protein>
    <recommendedName>
        <fullName evidence="3">DUF3835 domain-containing protein</fullName>
    </recommendedName>
</protein>
<dbReference type="InterPro" id="IPR052255">
    <property type="entry name" value="RNA_pol_II_subunit5-mediator"/>
</dbReference>
<sequence length="597" mass="66059">MTAVKDSFLDLERHRVQLENTIKSLRKALQHWQTWDFEYEALKEELDAVPETNPSEELQRIRDGFEGELLRAEEIGDIFGGANTRSSDQIRNLLDRRIDYVTKNIETLQKQIENAENKLAAATVVSQPDSAHDDGEAVMDIVEELDDDDNVLSYRVNQPGDSIPQVQEVLKKAGAGDLEDLDAESTSQSQASTAATAAAGRPVRDAAKPAPPAAAPVNDASPVTSKKGVSFAEDTKAGHEPPPQPQTSRAAQRVESIMKTARDQEQISQQVAVIPDDEDPDDAALRREMLKYSMGEVGAVVAELQLEETGSDQDDDWDYMNEETDEDDDDEDQWGRSKTSVITEGYRRHMLELEKKLGIKSRLSEEEMAEMVEDSGSDNEGIGRIMVKPQTSESHAPTLSSVIQPTPPAAAIQTGSKEKKGVRFAEELDIAPTVEPTVAKPAPQPTEPKIEPLSETIVERTGSSKPVESKPNRKPSRFKKIREEPLSATAVPKGPFDAPPQFLNEQRHATPTGPEGVTIADELVEKETTSKPLSPDDFDDSMIHLEVADEYQRMRRKFIHRQGGFLKQEELPAEPLDESGGDPEPMSRFKSARLSRQ</sequence>
<keyword evidence="1" id="KW-0175">Coiled coil</keyword>
<feature type="region of interest" description="Disordered" evidence="2">
    <location>
        <begin position="388"/>
        <end position="518"/>
    </location>
</feature>
<dbReference type="Pfam" id="PF13758">
    <property type="entry name" value="Prefoldin_3"/>
    <property type="match status" value="1"/>
</dbReference>
<gene>
    <name evidence="4" type="ORF">S7711_04253</name>
</gene>
<dbReference type="GO" id="GO:0003682">
    <property type="term" value="F:chromatin binding"/>
    <property type="evidence" value="ECO:0007669"/>
    <property type="project" value="TreeGrafter"/>
</dbReference>
<organism evidence="4 5">
    <name type="scientific">Stachybotrys chartarum (strain CBS 109288 / IBT 7711)</name>
    <name type="common">Toxic black mold</name>
    <name type="synonym">Stilbospora chartarum</name>
    <dbReference type="NCBI Taxonomy" id="1280523"/>
    <lineage>
        <taxon>Eukaryota</taxon>
        <taxon>Fungi</taxon>
        <taxon>Dikarya</taxon>
        <taxon>Ascomycota</taxon>
        <taxon>Pezizomycotina</taxon>
        <taxon>Sordariomycetes</taxon>
        <taxon>Hypocreomycetidae</taxon>
        <taxon>Hypocreales</taxon>
        <taxon>Stachybotryaceae</taxon>
        <taxon>Stachybotrys</taxon>
    </lineage>
</organism>
<dbReference type="Pfam" id="PF12927">
    <property type="entry name" value="DUF3835"/>
    <property type="match status" value="1"/>
</dbReference>
<feature type="compositionally biased region" description="Polar residues" evidence="2">
    <location>
        <begin position="389"/>
        <end position="404"/>
    </location>
</feature>
<accession>A0A084AIN4</accession>
<reference evidence="4 5" key="1">
    <citation type="journal article" date="2014" name="BMC Genomics">
        <title>Comparative genome sequencing reveals chemotype-specific gene clusters in the toxigenic black mold Stachybotrys.</title>
        <authorList>
            <person name="Semeiks J."/>
            <person name="Borek D."/>
            <person name="Otwinowski Z."/>
            <person name="Grishin N.V."/>
        </authorList>
    </citation>
    <scope>NUCLEOTIDE SEQUENCE [LARGE SCALE GENOMIC DNA]</scope>
    <source>
        <strain evidence="5">CBS 109288 / IBT 7711</strain>
    </source>
</reference>
<feature type="domain" description="DUF3835" evidence="3">
    <location>
        <begin position="519"/>
        <end position="594"/>
    </location>
</feature>
<feature type="compositionally biased region" description="Basic and acidic residues" evidence="2">
    <location>
        <begin position="416"/>
        <end position="426"/>
    </location>
</feature>
<evidence type="ECO:0000313" key="5">
    <source>
        <dbReference type="Proteomes" id="UP000028045"/>
    </source>
</evidence>